<evidence type="ECO:0000256" key="1">
    <source>
        <dbReference type="SAM" id="Coils"/>
    </source>
</evidence>
<dbReference type="OrthoDB" id="2290015at2759"/>
<evidence type="ECO:0000313" key="3">
    <source>
        <dbReference type="Proteomes" id="UP000054107"/>
    </source>
</evidence>
<keyword evidence="1" id="KW-0175">Coiled coil</keyword>
<feature type="coiled-coil region" evidence="1">
    <location>
        <begin position="84"/>
        <end position="129"/>
    </location>
</feature>
<dbReference type="EMBL" id="LN731032">
    <property type="protein sequence ID" value="CEP14177.1"/>
    <property type="molecule type" value="Genomic_DNA"/>
</dbReference>
<gene>
    <name evidence="2" type="primary">PARPA_08341.1 scaffold 32756</name>
</gene>
<dbReference type="AlphaFoldDB" id="A0A0B7NF57"/>
<reference evidence="2 3" key="1">
    <citation type="submission" date="2014-09" db="EMBL/GenBank/DDBJ databases">
        <authorList>
            <person name="Ellenberger Sabrina"/>
        </authorList>
    </citation>
    <scope>NUCLEOTIDE SEQUENCE [LARGE SCALE GENOMIC DNA]</scope>
    <source>
        <strain evidence="2 3">CBS 412.66</strain>
    </source>
</reference>
<accession>A0A0B7NF57</accession>
<proteinExistence type="predicted"/>
<evidence type="ECO:0000313" key="2">
    <source>
        <dbReference type="EMBL" id="CEP14177.1"/>
    </source>
</evidence>
<name>A0A0B7NF57_9FUNG</name>
<organism evidence="2 3">
    <name type="scientific">Parasitella parasitica</name>
    <dbReference type="NCBI Taxonomy" id="35722"/>
    <lineage>
        <taxon>Eukaryota</taxon>
        <taxon>Fungi</taxon>
        <taxon>Fungi incertae sedis</taxon>
        <taxon>Mucoromycota</taxon>
        <taxon>Mucoromycotina</taxon>
        <taxon>Mucoromycetes</taxon>
        <taxon>Mucorales</taxon>
        <taxon>Mucorineae</taxon>
        <taxon>Mucoraceae</taxon>
        <taxon>Parasitella</taxon>
    </lineage>
</organism>
<keyword evidence="3" id="KW-1185">Reference proteome</keyword>
<sequence length="258" mass="29945">MKNVRKSDVVDVEPLFCSGEMLQAAKDNVLEEHGSPLIDDMEKLQEENEHDPFKIVNGQVVVKDSNMLATLQELDRIYMDNRNIQQQESSEEEAEEDDEEARKALHRMLEEFGEEIARLKAHDDEAEQLISDHIPHFLKTWKRSKKRGQSTKAKAPEPIQSVAVGDDVPNFLDSNGRFSEQLISDYESNLTEKAYGDIIKSRSHDTSITYNYKQLKFLFFYRKFYAGRPAISRFQVRDTKLLAFLMREVVEREVPSQQ</sequence>
<protein>
    <submittedName>
        <fullName evidence="2">Uncharacterized protein</fullName>
    </submittedName>
</protein>
<dbReference type="Proteomes" id="UP000054107">
    <property type="component" value="Unassembled WGS sequence"/>
</dbReference>
<dbReference type="STRING" id="35722.A0A0B7NF57"/>